<feature type="non-terminal residue" evidence="1">
    <location>
        <position position="276"/>
    </location>
</feature>
<dbReference type="EMBL" id="BARS01018209">
    <property type="protein sequence ID" value="GAF91909.1"/>
    <property type="molecule type" value="Genomic_DNA"/>
</dbReference>
<dbReference type="AlphaFoldDB" id="X0TFD2"/>
<evidence type="ECO:0008006" key="2">
    <source>
        <dbReference type="Google" id="ProtNLM"/>
    </source>
</evidence>
<dbReference type="InterPro" id="IPR013783">
    <property type="entry name" value="Ig-like_fold"/>
</dbReference>
<proteinExistence type="predicted"/>
<dbReference type="Gene3D" id="2.60.40.10">
    <property type="entry name" value="Immunoglobulins"/>
    <property type="match status" value="1"/>
</dbReference>
<protein>
    <recommendedName>
        <fullName evidence="2">Bacterial Ig-like domain-containing protein</fullName>
    </recommendedName>
</protein>
<reference evidence="1" key="1">
    <citation type="journal article" date="2014" name="Front. Microbiol.">
        <title>High frequency of phylogenetically diverse reductive dehalogenase-homologous genes in deep subseafloor sedimentary metagenomes.</title>
        <authorList>
            <person name="Kawai M."/>
            <person name="Futagami T."/>
            <person name="Toyoda A."/>
            <person name="Takaki Y."/>
            <person name="Nishi S."/>
            <person name="Hori S."/>
            <person name="Arai W."/>
            <person name="Tsubouchi T."/>
            <person name="Morono Y."/>
            <person name="Uchiyama I."/>
            <person name="Ito T."/>
            <person name="Fujiyama A."/>
            <person name="Inagaki F."/>
            <person name="Takami H."/>
        </authorList>
    </citation>
    <scope>NUCLEOTIDE SEQUENCE</scope>
    <source>
        <strain evidence="1">Expedition CK06-06</strain>
    </source>
</reference>
<evidence type="ECO:0000313" key="1">
    <source>
        <dbReference type="EMBL" id="GAF91909.1"/>
    </source>
</evidence>
<feature type="non-terminal residue" evidence="1">
    <location>
        <position position="1"/>
    </location>
</feature>
<name>X0TFD2_9ZZZZ</name>
<organism evidence="1">
    <name type="scientific">marine sediment metagenome</name>
    <dbReference type="NCBI Taxonomy" id="412755"/>
    <lineage>
        <taxon>unclassified sequences</taxon>
        <taxon>metagenomes</taxon>
        <taxon>ecological metagenomes</taxon>
    </lineage>
</organism>
<comment type="caution">
    <text evidence="1">The sequence shown here is derived from an EMBL/GenBank/DDBJ whole genome shotgun (WGS) entry which is preliminary data.</text>
</comment>
<gene>
    <name evidence="1" type="ORF">S01H1_29657</name>
</gene>
<accession>X0TFD2</accession>
<sequence>TSWTTVVPDIVDVSSSAAVITLGPTDLSLGPHTVYFRAVDNMANVDPSPLTISINVEAGYAPELALSVADGQDFIVPYTAPTMEGFTVTATATVDFYYGQVDSFVVSTSEGDPFTTLEPEIVLGDLSSGAYWVDVTVWDAAGSSTASGQVNFTISELGPDNGILCVNGIDWATYGGEAVDVWEAGVAWGNRTHFKTWDLFDTSPIYETSDFGDSLLGKGAGVPAWMLDTDFFEAISWFANSYSGDDVLWLDADADLIAYLEMGGNILLPTRYAEGF</sequence>